<dbReference type="InterPro" id="IPR003754">
    <property type="entry name" value="4pyrrol_synth_uPrphyn_synth"/>
</dbReference>
<organism evidence="8 9">
    <name type="scientific">Sediminivirga luteola</name>
    <dbReference type="NCBI Taxonomy" id="1774748"/>
    <lineage>
        <taxon>Bacteria</taxon>
        <taxon>Bacillati</taxon>
        <taxon>Actinomycetota</taxon>
        <taxon>Actinomycetes</taxon>
        <taxon>Micrococcales</taxon>
        <taxon>Brevibacteriaceae</taxon>
        <taxon>Sediminivirga</taxon>
    </lineage>
</organism>
<evidence type="ECO:0000313" key="8">
    <source>
        <dbReference type="EMBL" id="GGA02132.1"/>
    </source>
</evidence>
<dbReference type="PANTHER" id="PTHR45790:SF3">
    <property type="entry name" value="S-ADENOSYL-L-METHIONINE-DEPENDENT UROPORPHYRINOGEN III METHYLTRANSFERASE, CHLOROPLASTIC"/>
    <property type="match status" value="1"/>
</dbReference>
<dbReference type="InterPro" id="IPR035996">
    <property type="entry name" value="4pyrrol_Methylase_sf"/>
</dbReference>
<dbReference type="GO" id="GO:0019354">
    <property type="term" value="P:siroheme biosynthetic process"/>
    <property type="evidence" value="ECO:0007669"/>
    <property type="project" value="TreeGrafter"/>
</dbReference>
<accession>A0A8J2TV24</accession>
<dbReference type="SUPFAM" id="SSF69618">
    <property type="entry name" value="HemD-like"/>
    <property type="match status" value="1"/>
</dbReference>
<dbReference type="InterPro" id="IPR050161">
    <property type="entry name" value="Siro_Cobalamin_biosynth"/>
</dbReference>
<feature type="domain" description="Tetrapyrrole biosynthesis uroporphyrinogen III synthase" evidence="7">
    <location>
        <begin position="261"/>
        <end position="491"/>
    </location>
</feature>
<dbReference type="GO" id="GO:0004852">
    <property type="term" value="F:uroporphyrinogen-III synthase activity"/>
    <property type="evidence" value="ECO:0007669"/>
    <property type="project" value="InterPro"/>
</dbReference>
<dbReference type="InterPro" id="IPR014776">
    <property type="entry name" value="4pyrrole_Mease_sub2"/>
</dbReference>
<dbReference type="AlphaFoldDB" id="A0A8J2TV24"/>
<dbReference type="PANTHER" id="PTHR45790">
    <property type="entry name" value="SIROHEME SYNTHASE-RELATED"/>
    <property type="match status" value="1"/>
</dbReference>
<dbReference type="SUPFAM" id="SSF53790">
    <property type="entry name" value="Tetrapyrrole methylase"/>
    <property type="match status" value="1"/>
</dbReference>
<feature type="domain" description="Tetrapyrrole methylase" evidence="6">
    <location>
        <begin position="6"/>
        <end position="206"/>
    </location>
</feature>
<gene>
    <name evidence="8" type="ORF">GCM10011333_00830</name>
</gene>
<evidence type="ECO:0000256" key="2">
    <source>
        <dbReference type="ARBA" id="ARBA00022679"/>
    </source>
</evidence>
<dbReference type="FunFam" id="3.40.50.10090:FF:000002">
    <property type="entry name" value="Bifunctional uroporphyrinogen-III C-methyltransferase/uroporphyrinogen-III synthase"/>
    <property type="match status" value="1"/>
</dbReference>
<evidence type="ECO:0000256" key="4">
    <source>
        <dbReference type="ARBA" id="ARBA00023244"/>
    </source>
</evidence>
<reference evidence="8" key="1">
    <citation type="journal article" date="2014" name="Int. J. Syst. Evol. Microbiol.">
        <title>Complete genome sequence of Corynebacterium casei LMG S-19264T (=DSM 44701T), isolated from a smear-ripened cheese.</title>
        <authorList>
            <consortium name="US DOE Joint Genome Institute (JGI-PGF)"/>
            <person name="Walter F."/>
            <person name="Albersmeier A."/>
            <person name="Kalinowski J."/>
            <person name="Ruckert C."/>
        </authorList>
    </citation>
    <scope>NUCLEOTIDE SEQUENCE</scope>
    <source>
        <strain evidence="8">CGMCC 1.12785</strain>
    </source>
</reference>
<dbReference type="Gene3D" id="3.40.50.10090">
    <property type="match status" value="2"/>
</dbReference>
<dbReference type="Gene3D" id="3.40.1010.10">
    <property type="entry name" value="Cobalt-precorrin-4 Transmethylase, Domain 1"/>
    <property type="match status" value="1"/>
</dbReference>
<dbReference type="EMBL" id="BMFY01000001">
    <property type="protein sequence ID" value="GGA02132.1"/>
    <property type="molecule type" value="Genomic_DNA"/>
</dbReference>
<evidence type="ECO:0000259" key="6">
    <source>
        <dbReference type="Pfam" id="PF00590"/>
    </source>
</evidence>
<keyword evidence="9" id="KW-1185">Reference proteome</keyword>
<dbReference type="Pfam" id="PF00590">
    <property type="entry name" value="TP_methylase"/>
    <property type="match status" value="1"/>
</dbReference>
<feature type="compositionally biased region" description="Basic and acidic residues" evidence="5">
    <location>
        <begin position="501"/>
        <end position="512"/>
    </location>
</feature>
<dbReference type="Gene3D" id="3.30.950.10">
    <property type="entry name" value="Methyltransferase, Cobalt-precorrin-4 Transmethylase, Domain 2"/>
    <property type="match status" value="1"/>
</dbReference>
<dbReference type="CDD" id="cd06578">
    <property type="entry name" value="HemD"/>
    <property type="match status" value="1"/>
</dbReference>
<evidence type="ECO:0000259" key="7">
    <source>
        <dbReference type="Pfam" id="PF02602"/>
    </source>
</evidence>
<keyword evidence="1" id="KW-0489">Methyltransferase</keyword>
<keyword evidence="4" id="KW-0627">Porphyrin biosynthesis</keyword>
<comment type="caution">
    <text evidence="8">The sequence shown here is derived from an EMBL/GenBank/DDBJ whole genome shotgun (WGS) entry which is preliminary data.</text>
</comment>
<evidence type="ECO:0000256" key="3">
    <source>
        <dbReference type="ARBA" id="ARBA00022691"/>
    </source>
</evidence>
<evidence type="ECO:0000256" key="5">
    <source>
        <dbReference type="SAM" id="MobiDB-lite"/>
    </source>
</evidence>
<keyword evidence="2" id="KW-0808">Transferase</keyword>
<dbReference type="InterPro" id="IPR014777">
    <property type="entry name" value="4pyrrole_Mease_sub1"/>
</dbReference>
<protein>
    <submittedName>
        <fullName evidence="8">Bifunctional uroporphyrinogen-III C-methyltransferase/uroporphyrinogen-III synthase</fullName>
    </submittedName>
</protein>
<sequence>MLRPAVSFVGTGPGDPGLITARAIEAIERAAVVVTSDPTHMELVDRYAQHGPQILDAQELGNTGRVRGRRLAALAGEYGRVVRLLCDDGILFAPTTDEAAACRRAGMSFEIVPGVGLPAGISAYTGTPLTDGRVRSVRLVAAGKTAHLDMTPHRNTGHVLAGSLVDIEDSVCGLIDAGWDPETEVVICSGGTTATQVTADTTLGALRRHVADLAEVSTPEERIVVLVGPGNALRQELEWFESKPLFGWQIIIPRTKEQGAATVEALAELGAVGTIVPTISVEPPRSPQKMERAMRGLVTGDYRWVGFTSVNAVRAVRNHLSTLGLDARCFAGIKIAAVGGVTAASLREIGIEPELIPSGEQSARGMLEDWPPYDPDLDPINRVLLPRADIATDTLIAGLQEMGWDVDDVTAYRTVRAAPPPAPIRESIKGGDFDAVLFTSSSTVRNMVGIAGKPHPRTIVACIGPATAKTAEEHGLRVDVLAPEANIGALITALADFARARRQEAKDNDETPLRPSQARTPARRRKRS</sequence>
<dbReference type="Pfam" id="PF02602">
    <property type="entry name" value="HEM4"/>
    <property type="match status" value="1"/>
</dbReference>
<dbReference type="InterPro" id="IPR036108">
    <property type="entry name" value="4pyrrol_syn_uPrphyn_synt_sf"/>
</dbReference>
<keyword evidence="3" id="KW-0949">S-adenosyl-L-methionine</keyword>
<reference evidence="8" key="2">
    <citation type="submission" date="2020-09" db="EMBL/GenBank/DDBJ databases">
        <authorList>
            <person name="Sun Q."/>
            <person name="Zhou Y."/>
        </authorList>
    </citation>
    <scope>NUCLEOTIDE SEQUENCE</scope>
    <source>
        <strain evidence="8">CGMCC 1.12785</strain>
    </source>
</reference>
<dbReference type="FunFam" id="3.40.50.10090:FF:000001">
    <property type="entry name" value="Bifunctional uroporphyrinogen-III C-methyltransferase/uroporphyrinogen-III synthase"/>
    <property type="match status" value="1"/>
</dbReference>
<evidence type="ECO:0000313" key="9">
    <source>
        <dbReference type="Proteomes" id="UP000616114"/>
    </source>
</evidence>
<feature type="region of interest" description="Disordered" evidence="5">
    <location>
        <begin position="501"/>
        <end position="528"/>
    </location>
</feature>
<dbReference type="GO" id="GO:0032259">
    <property type="term" value="P:methylation"/>
    <property type="evidence" value="ECO:0007669"/>
    <property type="project" value="UniProtKB-KW"/>
</dbReference>
<dbReference type="GO" id="GO:0004851">
    <property type="term" value="F:uroporphyrin-III C-methyltransferase activity"/>
    <property type="evidence" value="ECO:0007669"/>
    <property type="project" value="TreeGrafter"/>
</dbReference>
<dbReference type="Proteomes" id="UP000616114">
    <property type="component" value="Unassembled WGS sequence"/>
</dbReference>
<dbReference type="InterPro" id="IPR000878">
    <property type="entry name" value="4pyrrol_Mease"/>
</dbReference>
<name>A0A8J2TV24_9MICO</name>
<proteinExistence type="predicted"/>
<evidence type="ECO:0000256" key="1">
    <source>
        <dbReference type="ARBA" id="ARBA00022603"/>
    </source>
</evidence>